<proteinExistence type="predicted"/>
<keyword evidence="1" id="KW-0521">NADP</keyword>
<evidence type="ECO:0000313" key="3">
    <source>
        <dbReference type="EMBL" id="MBK4347506.1"/>
    </source>
</evidence>
<dbReference type="InterPro" id="IPR020843">
    <property type="entry name" value="ER"/>
</dbReference>
<dbReference type="SMART" id="SM00829">
    <property type="entry name" value="PKS_ER"/>
    <property type="match status" value="1"/>
</dbReference>
<keyword evidence="4" id="KW-1185">Reference proteome</keyword>
<gene>
    <name evidence="3" type="ORF">IV501_07665</name>
</gene>
<reference evidence="3" key="1">
    <citation type="submission" date="2021-01" db="EMBL/GenBank/DDBJ databases">
        <title>Lacisediminihabitans sp. nov. strain G11-30, isolated from Antarctic Soil.</title>
        <authorList>
            <person name="Li J."/>
        </authorList>
    </citation>
    <scope>NUCLEOTIDE SEQUENCE</scope>
    <source>
        <strain evidence="3">G11-30</strain>
    </source>
</reference>
<accession>A0A934W338</accession>
<dbReference type="CDD" id="cd05289">
    <property type="entry name" value="MDR_like_2"/>
    <property type="match status" value="1"/>
</dbReference>
<evidence type="ECO:0000259" key="2">
    <source>
        <dbReference type="SMART" id="SM00829"/>
    </source>
</evidence>
<dbReference type="Gene3D" id="3.90.180.10">
    <property type="entry name" value="Medium-chain alcohol dehydrogenases, catalytic domain"/>
    <property type="match status" value="1"/>
</dbReference>
<evidence type="ECO:0000256" key="1">
    <source>
        <dbReference type="ARBA" id="ARBA00022857"/>
    </source>
</evidence>
<feature type="domain" description="Enoyl reductase (ER)" evidence="2">
    <location>
        <begin position="11"/>
        <end position="301"/>
    </location>
</feature>
<comment type="caution">
    <text evidence="3">The sequence shown here is derived from an EMBL/GenBank/DDBJ whole genome shotgun (WGS) entry which is preliminary data.</text>
</comment>
<dbReference type="PANTHER" id="PTHR44154">
    <property type="entry name" value="QUINONE OXIDOREDUCTASE"/>
    <property type="match status" value="1"/>
</dbReference>
<dbReference type="GO" id="GO:0016491">
    <property type="term" value="F:oxidoreductase activity"/>
    <property type="evidence" value="ECO:0007669"/>
    <property type="project" value="InterPro"/>
</dbReference>
<dbReference type="AlphaFoldDB" id="A0A934W338"/>
<dbReference type="Proteomes" id="UP000636458">
    <property type="component" value="Unassembled WGS sequence"/>
</dbReference>
<dbReference type="PANTHER" id="PTHR44154:SF1">
    <property type="entry name" value="QUINONE OXIDOREDUCTASE"/>
    <property type="match status" value="1"/>
</dbReference>
<name>A0A934W338_9MICO</name>
<dbReference type="InterPro" id="IPR011032">
    <property type="entry name" value="GroES-like_sf"/>
</dbReference>
<organism evidence="3 4">
    <name type="scientific">Lacisediminihabitans changchengi</name>
    <dbReference type="NCBI Taxonomy" id="2787634"/>
    <lineage>
        <taxon>Bacteria</taxon>
        <taxon>Bacillati</taxon>
        <taxon>Actinomycetota</taxon>
        <taxon>Actinomycetes</taxon>
        <taxon>Micrococcales</taxon>
        <taxon>Microbacteriaceae</taxon>
        <taxon>Lacisediminihabitans</taxon>
    </lineage>
</organism>
<dbReference type="EMBL" id="JAEPES010000002">
    <property type="protein sequence ID" value="MBK4347506.1"/>
    <property type="molecule type" value="Genomic_DNA"/>
</dbReference>
<sequence length="304" mass="31153">MSLAVSYSAYGGPDVLEIIDVPEPHAGPGQVRVAVRAAGLNAFDYKLRRSPAVMPSHTLPSRQGSEFAGVIDELGDGVTGLAVGDEVLGWAPLTAQAEFVVVNATHVAAKPAGLDWASAGGLYSVGNTALRSTDAVAPTAADTVLVSAAAGGVGILAAQFALRTGATVIGTASEQNHEFLRGLGVIPVAYGPGLVDRLRAAAPQGITAVIDNAGEETVLAALELGVAPARINSVVYFEGADKYGISVVGSGKKTSAELWELARLVASGELVLPIAATYPLAQVREAYERLESRHLRGKVVLLVG</sequence>
<protein>
    <submittedName>
        <fullName evidence="3">NADP-dependent oxidoreductase</fullName>
    </submittedName>
</protein>
<dbReference type="InterPro" id="IPR036291">
    <property type="entry name" value="NAD(P)-bd_dom_sf"/>
</dbReference>
<dbReference type="Gene3D" id="3.40.50.720">
    <property type="entry name" value="NAD(P)-binding Rossmann-like Domain"/>
    <property type="match status" value="1"/>
</dbReference>
<dbReference type="SUPFAM" id="SSF51735">
    <property type="entry name" value="NAD(P)-binding Rossmann-fold domains"/>
    <property type="match status" value="1"/>
</dbReference>
<dbReference type="InterPro" id="IPR013154">
    <property type="entry name" value="ADH-like_N"/>
</dbReference>
<dbReference type="SUPFAM" id="SSF50129">
    <property type="entry name" value="GroES-like"/>
    <property type="match status" value="1"/>
</dbReference>
<dbReference type="Pfam" id="PF08240">
    <property type="entry name" value="ADH_N"/>
    <property type="match status" value="1"/>
</dbReference>
<dbReference type="Pfam" id="PF13602">
    <property type="entry name" value="ADH_zinc_N_2"/>
    <property type="match status" value="1"/>
</dbReference>
<dbReference type="InterPro" id="IPR051603">
    <property type="entry name" value="Zinc-ADH_QOR/CCCR"/>
</dbReference>
<dbReference type="RefSeq" id="WP_200555854.1">
    <property type="nucleotide sequence ID" value="NZ_JAEPES010000002.1"/>
</dbReference>
<evidence type="ECO:0000313" key="4">
    <source>
        <dbReference type="Proteomes" id="UP000636458"/>
    </source>
</evidence>